<comment type="caution">
    <text evidence="6">The sequence shown here is derived from an EMBL/GenBank/DDBJ whole genome shotgun (WGS) entry which is preliminary data.</text>
</comment>
<keyword evidence="2" id="KW-0805">Transcription regulation</keyword>
<comment type="subcellular location">
    <subcellularLocation>
        <location evidence="1">Nucleus</location>
    </subcellularLocation>
</comment>
<keyword evidence="5" id="KW-0539">Nucleus</keyword>
<dbReference type="Pfam" id="PF03754">
    <property type="entry name" value="At2g31720-like"/>
    <property type="match status" value="1"/>
</dbReference>
<evidence type="ECO:0000256" key="1">
    <source>
        <dbReference type="ARBA" id="ARBA00004123"/>
    </source>
</evidence>
<proteinExistence type="predicted"/>
<organism evidence="6 7">
    <name type="scientific">Citrus unshiu</name>
    <name type="common">Satsuma mandarin</name>
    <name type="synonym">Citrus nobilis var. unshiu</name>
    <dbReference type="NCBI Taxonomy" id="55188"/>
    <lineage>
        <taxon>Eukaryota</taxon>
        <taxon>Viridiplantae</taxon>
        <taxon>Streptophyta</taxon>
        <taxon>Embryophyta</taxon>
        <taxon>Tracheophyta</taxon>
        <taxon>Spermatophyta</taxon>
        <taxon>Magnoliopsida</taxon>
        <taxon>eudicotyledons</taxon>
        <taxon>Gunneridae</taxon>
        <taxon>Pentapetalae</taxon>
        <taxon>rosids</taxon>
        <taxon>malvids</taxon>
        <taxon>Sapindales</taxon>
        <taxon>Rutaceae</taxon>
        <taxon>Aurantioideae</taxon>
        <taxon>Citrus</taxon>
    </lineage>
</organism>
<feature type="non-terminal residue" evidence="6">
    <location>
        <position position="1"/>
    </location>
</feature>
<protein>
    <recommendedName>
        <fullName evidence="8">TF-B3 domain-containing protein</fullName>
    </recommendedName>
</protein>
<feature type="non-terminal residue" evidence="6">
    <location>
        <position position="213"/>
    </location>
</feature>
<accession>A0A2H5QXJ3</accession>
<keyword evidence="7" id="KW-1185">Reference proteome</keyword>
<sequence length="213" mass="24524">KTPDCQIPLEPLVLQYAFEQSSSQDSSTLAASSASLKILSKEEAKGDEILKLFLQTCRLVRDLVGKRVAEVATLMETKEMVVNAEMLDMPESLKNRIIQEENGKDIVLVMRKQLKNTDLLKNENRLLIPWGKVRDYNFLNRQEESILDAKGGVELKKWKIGYSLVEKWHSLVVSNRDNRLREGTTVNLWSFRNKSSELCFALERCPRRRRASK</sequence>
<dbReference type="GO" id="GO:0005634">
    <property type="term" value="C:nucleus"/>
    <property type="evidence" value="ECO:0007669"/>
    <property type="project" value="UniProtKB-SubCell"/>
</dbReference>
<evidence type="ECO:0000313" key="6">
    <source>
        <dbReference type="EMBL" id="GAY69332.1"/>
    </source>
</evidence>
<evidence type="ECO:0000256" key="4">
    <source>
        <dbReference type="ARBA" id="ARBA00023163"/>
    </source>
</evidence>
<dbReference type="SUPFAM" id="SSF101936">
    <property type="entry name" value="DNA-binding pseudobarrel domain"/>
    <property type="match status" value="1"/>
</dbReference>
<dbReference type="PANTHER" id="PTHR31541">
    <property type="entry name" value="B3 DOMAIN PLANT PROTEIN-RELATED"/>
    <property type="match status" value="1"/>
</dbReference>
<dbReference type="Gene3D" id="2.40.330.10">
    <property type="entry name" value="DNA-binding pseudobarrel domain"/>
    <property type="match status" value="1"/>
</dbReference>
<evidence type="ECO:0000313" key="7">
    <source>
        <dbReference type="Proteomes" id="UP000236630"/>
    </source>
</evidence>
<dbReference type="GO" id="GO:0003677">
    <property type="term" value="F:DNA binding"/>
    <property type="evidence" value="ECO:0007669"/>
    <property type="project" value="UniProtKB-KW"/>
</dbReference>
<dbReference type="InterPro" id="IPR015300">
    <property type="entry name" value="DNA-bd_pseudobarrel_sf"/>
</dbReference>
<keyword evidence="3" id="KW-0238">DNA-binding</keyword>
<evidence type="ECO:0000256" key="2">
    <source>
        <dbReference type="ARBA" id="ARBA00023015"/>
    </source>
</evidence>
<dbReference type="EMBL" id="BDQV01001181">
    <property type="protein sequence ID" value="GAY69332.1"/>
    <property type="molecule type" value="Genomic_DNA"/>
</dbReference>
<gene>
    <name evidence="6" type="ORF">CUMW_271120</name>
</gene>
<evidence type="ECO:0000256" key="5">
    <source>
        <dbReference type="ARBA" id="ARBA00023242"/>
    </source>
</evidence>
<evidence type="ECO:0008006" key="8">
    <source>
        <dbReference type="Google" id="ProtNLM"/>
    </source>
</evidence>
<evidence type="ECO:0000256" key="3">
    <source>
        <dbReference type="ARBA" id="ARBA00023125"/>
    </source>
</evidence>
<reference evidence="6 7" key="1">
    <citation type="journal article" date="2017" name="Front. Genet.">
        <title>Draft sequencing of the heterozygous diploid genome of Satsuma (Citrus unshiu Marc.) using a hybrid assembly approach.</title>
        <authorList>
            <person name="Shimizu T."/>
            <person name="Tanizawa Y."/>
            <person name="Mochizuki T."/>
            <person name="Nagasaki H."/>
            <person name="Yoshioka T."/>
            <person name="Toyoda A."/>
            <person name="Fujiyama A."/>
            <person name="Kaminuma E."/>
            <person name="Nakamura Y."/>
        </authorList>
    </citation>
    <scope>NUCLEOTIDE SEQUENCE [LARGE SCALE GENOMIC DNA]</scope>
    <source>
        <strain evidence="7">cv. Miyagawa wase</strain>
    </source>
</reference>
<name>A0A2H5QXJ3_CITUN</name>
<dbReference type="Proteomes" id="UP000236630">
    <property type="component" value="Unassembled WGS sequence"/>
</dbReference>
<dbReference type="PANTHER" id="PTHR31541:SF25">
    <property type="entry name" value="GAMMA-GLIADIN B"/>
    <property type="match status" value="1"/>
</dbReference>
<dbReference type="InterPro" id="IPR005508">
    <property type="entry name" value="At2g31720-like"/>
</dbReference>
<dbReference type="AlphaFoldDB" id="A0A2H5QXJ3"/>
<keyword evidence="4" id="KW-0804">Transcription</keyword>